<evidence type="ECO:0000313" key="3">
    <source>
        <dbReference type="Proteomes" id="UP000479190"/>
    </source>
</evidence>
<gene>
    <name evidence="2" type="ORF">TBRA_LOCUS14283</name>
</gene>
<evidence type="ECO:0000256" key="1">
    <source>
        <dbReference type="SAM" id="MobiDB-lite"/>
    </source>
</evidence>
<evidence type="ECO:0008006" key="4">
    <source>
        <dbReference type="Google" id="ProtNLM"/>
    </source>
</evidence>
<feature type="region of interest" description="Disordered" evidence="1">
    <location>
        <begin position="245"/>
        <end position="284"/>
    </location>
</feature>
<feature type="region of interest" description="Disordered" evidence="1">
    <location>
        <begin position="162"/>
        <end position="188"/>
    </location>
</feature>
<accession>A0A6H5IZD5</accession>
<feature type="region of interest" description="Disordered" evidence="1">
    <location>
        <begin position="101"/>
        <end position="131"/>
    </location>
</feature>
<sequence>MKLLHALKEDHSRCGSVFVPAYIEKPYSMLNELRSKSEDSCVAQYESSYSRRSSERERERDIIRIKRATRSRVKCGARDRVYSNYTCRGIRGECRRFSCGGGGPHDCRDRATRTTTLKKPRAHIRTQTDSMSKEILATLDQQSDSSNSFYNHHNNHYNHQDQMQQQLSSSMNSSQQQHQQQQQQQQQQMQQMQQQQQQQSQQQQQRVPPTYVYSTEHHHHSHLYHNQRNDNLDDVEVDVDDENNHHDLYHQHNNRHNNHNHHHNNHDGEPPSSQQQQQQQQHNNYRNQLAEDQLGPLPLNWEKAFTETGEVYFIE</sequence>
<proteinExistence type="predicted"/>
<protein>
    <recommendedName>
        <fullName evidence="4">WW domain-containing protein</fullName>
    </recommendedName>
</protein>
<organism evidence="2 3">
    <name type="scientific">Trichogramma brassicae</name>
    <dbReference type="NCBI Taxonomy" id="86971"/>
    <lineage>
        <taxon>Eukaryota</taxon>
        <taxon>Metazoa</taxon>
        <taxon>Ecdysozoa</taxon>
        <taxon>Arthropoda</taxon>
        <taxon>Hexapoda</taxon>
        <taxon>Insecta</taxon>
        <taxon>Pterygota</taxon>
        <taxon>Neoptera</taxon>
        <taxon>Endopterygota</taxon>
        <taxon>Hymenoptera</taxon>
        <taxon>Apocrita</taxon>
        <taxon>Proctotrupomorpha</taxon>
        <taxon>Chalcidoidea</taxon>
        <taxon>Trichogrammatidae</taxon>
        <taxon>Trichogramma</taxon>
    </lineage>
</organism>
<feature type="compositionally biased region" description="Basic residues" evidence="1">
    <location>
        <begin position="252"/>
        <end position="264"/>
    </location>
</feature>
<dbReference type="OrthoDB" id="66881at2759"/>
<dbReference type="EMBL" id="CADCXV010001215">
    <property type="protein sequence ID" value="CAB0042675.1"/>
    <property type="molecule type" value="Genomic_DNA"/>
</dbReference>
<reference evidence="2 3" key="1">
    <citation type="submission" date="2020-02" db="EMBL/GenBank/DDBJ databases">
        <authorList>
            <person name="Ferguson B K."/>
        </authorList>
    </citation>
    <scope>NUCLEOTIDE SEQUENCE [LARGE SCALE GENOMIC DNA]</scope>
</reference>
<evidence type="ECO:0000313" key="2">
    <source>
        <dbReference type="EMBL" id="CAB0042675.1"/>
    </source>
</evidence>
<dbReference type="Gene3D" id="2.20.70.10">
    <property type="match status" value="1"/>
</dbReference>
<dbReference type="AlphaFoldDB" id="A0A6H5IZD5"/>
<dbReference type="Proteomes" id="UP000479190">
    <property type="component" value="Unassembled WGS sequence"/>
</dbReference>
<name>A0A6H5IZD5_9HYME</name>
<keyword evidence="3" id="KW-1185">Reference proteome</keyword>